<keyword evidence="8" id="KW-0418">Kinase</keyword>
<dbReference type="InterPro" id="IPR035965">
    <property type="entry name" value="PAS-like_dom_sf"/>
</dbReference>
<gene>
    <name evidence="18" type="primary">ycf26</name>
    <name evidence="18" type="ORF">Rhodc_030</name>
</gene>
<feature type="transmembrane region" description="Helical" evidence="14">
    <location>
        <begin position="18"/>
        <end position="38"/>
    </location>
</feature>
<organism evidence="18">
    <name type="scientific">Rhodochaete parvula</name>
    <dbReference type="NCBI Taxonomy" id="110510"/>
    <lineage>
        <taxon>Eukaryota</taxon>
        <taxon>Rhodophyta</taxon>
        <taxon>Compsopogonophyceae</taxon>
        <taxon>Rhodochaetales</taxon>
        <taxon>Rhodochaetaceae</taxon>
        <taxon>Rhodochaete</taxon>
    </lineage>
</organism>
<evidence type="ECO:0000313" key="18">
    <source>
        <dbReference type="EMBL" id="ASK39576.1"/>
    </source>
</evidence>
<dbReference type="SMART" id="SM00304">
    <property type="entry name" value="HAMP"/>
    <property type="match status" value="1"/>
</dbReference>
<dbReference type="SMART" id="SM00387">
    <property type="entry name" value="HATPase_c"/>
    <property type="match status" value="1"/>
</dbReference>
<feature type="transmembrane region" description="Helical" evidence="14">
    <location>
        <begin position="182"/>
        <end position="204"/>
    </location>
</feature>
<dbReference type="Gene3D" id="3.30.565.10">
    <property type="entry name" value="Histidine kinase-like ATPase, C-terminal domain"/>
    <property type="match status" value="1"/>
</dbReference>
<dbReference type="SMART" id="SM00091">
    <property type="entry name" value="PAS"/>
    <property type="match status" value="1"/>
</dbReference>
<dbReference type="Gene3D" id="6.10.340.10">
    <property type="match status" value="1"/>
</dbReference>
<keyword evidence="9" id="KW-0067">ATP-binding</keyword>
<name>A0A220T0E7_9RHOD</name>
<dbReference type="InterPro" id="IPR036890">
    <property type="entry name" value="HATPase_C_sf"/>
</dbReference>
<dbReference type="CDD" id="cd06225">
    <property type="entry name" value="HAMP"/>
    <property type="match status" value="1"/>
</dbReference>
<dbReference type="PANTHER" id="PTHR42878">
    <property type="entry name" value="TWO-COMPONENT HISTIDINE KINASE"/>
    <property type="match status" value="1"/>
</dbReference>
<feature type="domain" description="Histidine kinase" evidence="15">
    <location>
        <begin position="405"/>
        <end position="627"/>
    </location>
</feature>
<evidence type="ECO:0000259" key="15">
    <source>
        <dbReference type="PROSITE" id="PS50109"/>
    </source>
</evidence>
<evidence type="ECO:0000256" key="9">
    <source>
        <dbReference type="ARBA" id="ARBA00022840"/>
    </source>
</evidence>
<keyword evidence="7" id="KW-0547">Nucleotide-binding</keyword>
<evidence type="ECO:0000256" key="4">
    <source>
        <dbReference type="ARBA" id="ARBA00022553"/>
    </source>
</evidence>
<accession>A0A220T0E7</accession>
<dbReference type="GO" id="GO:0031969">
    <property type="term" value="C:chloroplast membrane"/>
    <property type="evidence" value="ECO:0007669"/>
    <property type="project" value="UniProtKB-SubCell"/>
</dbReference>
<dbReference type="Pfam" id="PF00512">
    <property type="entry name" value="HisKA"/>
    <property type="match status" value="1"/>
</dbReference>
<dbReference type="InterPro" id="IPR013767">
    <property type="entry name" value="PAS_fold"/>
</dbReference>
<keyword evidence="11" id="KW-0902">Two-component regulatory system</keyword>
<evidence type="ECO:0000256" key="8">
    <source>
        <dbReference type="ARBA" id="ARBA00022777"/>
    </source>
</evidence>
<evidence type="ECO:0000256" key="6">
    <source>
        <dbReference type="ARBA" id="ARBA00022692"/>
    </source>
</evidence>
<dbReference type="CDD" id="cd00130">
    <property type="entry name" value="PAS"/>
    <property type="match status" value="1"/>
</dbReference>
<keyword evidence="12 14" id="KW-0472">Membrane</keyword>
<dbReference type="Pfam" id="PF02518">
    <property type="entry name" value="HATPase_c"/>
    <property type="match status" value="1"/>
</dbReference>
<dbReference type="InterPro" id="IPR004358">
    <property type="entry name" value="Sig_transdc_His_kin-like_C"/>
</dbReference>
<dbReference type="FunFam" id="1.10.287.130:FF:000001">
    <property type="entry name" value="Two-component sensor histidine kinase"/>
    <property type="match status" value="1"/>
</dbReference>
<feature type="domain" description="HAMP" evidence="17">
    <location>
        <begin position="209"/>
        <end position="261"/>
    </location>
</feature>
<dbReference type="SUPFAM" id="SSF55785">
    <property type="entry name" value="PYP-like sensor domain (PAS domain)"/>
    <property type="match status" value="1"/>
</dbReference>
<dbReference type="PRINTS" id="PR00344">
    <property type="entry name" value="BCTRLSENSOR"/>
</dbReference>
<proteinExistence type="predicted"/>
<evidence type="ECO:0000259" key="17">
    <source>
        <dbReference type="PROSITE" id="PS50885"/>
    </source>
</evidence>
<comment type="catalytic activity">
    <reaction evidence="1">
        <text>ATP + protein L-histidine = ADP + protein N-phospho-L-histidine.</text>
        <dbReference type="EC" id="2.7.13.3"/>
    </reaction>
</comment>
<dbReference type="SUPFAM" id="SSF55874">
    <property type="entry name" value="ATPase domain of HSP90 chaperone/DNA topoisomerase II/histidine kinase"/>
    <property type="match status" value="1"/>
</dbReference>
<evidence type="ECO:0000256" key="2">
    <source>
        <dbReference type="ARBA" id="ARBA00004508"/>
    </source>
</evidence>
<dbReference type="CDD" id="cd00082">
    <property type="entry name" value="HisKA"/>
    <property type="match status" value="1"/>
</dbReference>
<dbReference type="EC" id="2.7.13.3" evidence="3"/>
<keyword evidence="18" id="KW-0934">Plastid</keyword>
<evidence type="ECO:0000256" key="5">
    <source>
        <dbReference type="ARBA" id="ARBA00022679"/>
    </source>
</evidence>
<geneLocation type="plastid" evidence="18"/>
<sequence length="627" mass="72202">MIKFIKKWWLNITLQTRLMIIATFFVSLIMSSLSFWAFNSIKQETKITDKHFVQDLSLLLTTNVIPLIEEGLYENLVNVSQRFYASTSSIRYIIYLDDEGAVYYSIPYFSENNFLLPGLNKSYSSVPLKQVNFVFLTTKTQYSNNFEQITNIFLDLYSNNQTLGFLILGLNPNPTIVNSSKLTINLSIIIFFSIWFIVIIGAAFNTLVISITQPINELLLGVKNISAGKFYKRIDLPFGGELGELIANFNEMANRLQMYQEQNLEELTAEKTKLEILIARIADGAILLDTNLRIILINPTAVKALGLESIPVIGKKILDYLPVEINNKLLILIKQFTEVSNNCEHTFKTQEFCIRLYSSKQKIIRVVLNVVVNPHKNSMKGIVMTVQDITKETELNEAKNKFISNVSHELRTPLFNILSFLETLYEYEDTLTKTEKLEFLDIANKETKRLTRLVNDVLDLSRLQSDREYTFKYFDLNVILDQVRRSYQLTSREKNIAIIVELESITTFVYANYDLILQSILNLIDNALKFTHLKGFVIIRLFKVQYTKSCSNIQFKTRVEISDTGIGIELEQSKNIFQRFLRIENSTHTLQGTGLGLAIVKNCIDKHNSNIYLRSEINNGSTFWFDL</sequence>
<dbReference type="NCBIfam" id="TIGR00229">
    <property type="entry name" value="sensory_box"/>
    <property type="match status" value="1"/>
</dbReference>
<dbReference type="EMBL" id="KX284728">
    <property type="protein sequence ID" value="ASK39576.1"/>
    <property type="molecule type" value="Genomic_DNA"/>
</dbReference>
<evidence type="ECO:0000256" key="11">
    <source>
        <dbReference type="ARBA" id="ARBA00023012"/>
    </source>
</evidence>
<comment type="subcellular location">
    <subcellularLocation>
        <location evidence="2">Plastid</location>
        <location evidence="2">Chloroplast membrane</location>
        <topology evidence="2">Multi-pass membrane protein</topology>
    </subcellularLocation>
</comment>
<dbReference type="Gene3D" id="3.30.450.20">
    <property type="entry name" value="PAS domain"/>
    <property type="match status" value="1"/>
</dbReference>
<dbReference type="InterPro" id="IPR050351">
    <property type="entry name" value="BphY/WalK/GraS-like"/>
</dbReference>
<dbReference type="SMART" id="SM00388">
    <property type="entry name" value="HisKA"/>
    <property type="match status" value="1"/>
</dbReference>
<reference evidence="18" key="2">
    <citation type="submission" date="2017-07" db="EMBL/GenBank/DDBJ databases">
        <authorList>
            <person name="Sun Z.S."/>
            <person name="Albrecht U."/>
            <person name="Echele G."/>
            <person name="Lee C.C."/>
        </authorList>
    </citation>
    <scope>NUCLEOTIDE SEQUENCE</scope>
</reference>
<reference evidence="18" key="1">
    <citation type="journal article" date="2016" name="BMC Biol.">
        <title>Parallel evolution of highly conserved plastid genome architecture in red seaweeds and seed plants.</title>
        <authorList>
            <person name="Lee J."/>
            <person name="Cho C.H."/>
            <person name="Park S.I."/>
            <person name="Choi J.W."/>
            <person name="Song H.S."/>
            <person name="West J.A."/>
            <person name="Bhattacharya D."/>
            <person name="Yoon H.S."/>
        </authorList>
    </citation>
    <scope>NUCLEOTIDE SEQUENCE</scope>
</reference>
<dbReference type="PANTHER" id="PTHR42878:SF7">
    <property type="entry name" value="SENSOR HISTIDINE KINASE GLRK"/>
    <property type="match status" value="1"/>
</dbReference>
<evidence type="ECO:0000256" key="13">
    <source>
        <dbReference type="ARBA" id="ARBA00069102"/>
    </source>
</evidence>
<dbReference type="PROSITE" id="PS50112">
    <property type="entry name" value="PAS"/>
    <property type="match status" value="1"/>
</dbReference>
<evidence type="ECO:0000256" key="1">
    <source>
        <dbReference type="ARBA" id="ARBA00000085"/>
    </source>
</evidence>
<dbReference type="InterPro" id="IPR000014">
    <property type="entry name" value="PAS"/>
</dbReference>
<evidence type="ECO:0000256" key="7">
    <source>
        <dbReference type="ARBA" id="ARBA00022741"/>
    </source>
</evidence>
<dbReference type="GO" id="GO:0006355">
    <property type="term" value="P:regulation of DNA-templated transcription"/>
    <property type="evidence" value="ECO:0007669"/>
    <property type="project" value="InterPro"/>
</dbReference>
<dbReference type="GO" id="GO:0007234">
    <property type="term" value="P:osmosensory signaling via phosphorelay pathway"/>
    <property type="evidence" value="ECO:0007669"/>
    <property type="project" value="TreeGrafter"/>
</dbReference>
<dbReference type="InterPro" id="IPR036097">
    <property type="entry name" value="HisK_dim/P_sf"/>
</dbReference>
<protein>
    <recommendedName>
        <fullName evidence="13">Uncharacterized sensor-like histidine kinase ycf26</fullName>
        <ecNumber evidence="3">2.7.13.3</ecNumber>
    </recommendedName>
</protein>
<dbReference type="PROSITE" id="PS50885">
    <property type="entry name" value="HAMP"/>
    <property type="match status" value="1"/>
</dbReference>
<dbReference type="InterPro" id="IPR003660">
    <property type="entry name" value="HAMP_dom"/>
</dbReference>
<dbReference type="AlphaFoldDB" id="A0A220T0E7"/>
<dbReference type="GO" id="GO:0030295">
    <property type="term" value="F:protein kinase activator activity"/>
    <property type="evidence" value="ECO:0007669"/>
    <property type="project" value="TreeGrafter"/>
</dbReference>
<dbReference type="Pfam" id="PF00989">
    <property type="entry name" value="PAS"/>
    <property type="match status" value="1"/>
</dbReference>
<keyword evidence="4" id="KW-0597">Phosphoprotein</keyword>
<dbReference type="SUPFAM" id="SSF158472">
    <property type="entry name" value="HAMP domain-like"/>
    <property type="match status" value="1"/>
</dbReference>
<evidence type="ECO:0000256" key="3">
    <source>
        <dbReference type="ARBA" id="ARBA00012438"/>
    </source>
</evidence>
<dbReference type="Pfam" id="PF00672">
    <property type="entry name" value="HAMP"/>
    <property type="match status" value="1"/>
</dbReference>
<feature type="domain" description="PAS" evidence="16">
    <location>
        <begin position="270"/>
        <end position="321"/>
    </location>
</feature>
<keyword evidence="5" id="KW-0808">Transferase</keyword>
<dbReference type="InterPro" id="IPR003594">
    <property type="entry name" value="HATPase_dom"/>
</dbReference>
<evidence type="ECO:0000259" key="16">
    <source>
        <dbReference type="PROSITE" id="PS50112"/>
    </source>
</evidence>
<dbReference type="InterPro" id="IPR005467">
    <property type="entry name" value="His_kinase_dom"/>
</dbReference>
<keyword evidence="10 14" id="KW-1133">Transmembrane helix</keyword>
<dbReference type="GO" id="GO:0005524">
    <property type="term" value="F:ATP binding"/>
    <property type="evidence" value="ECO:0007669"/>
    <property type="project" value="UniProtKB-KW"/>
</dbReference>
<dbReference type="InterPro" id="IPR003661">
    <property type="entry name" value="HisK_dim/P_dom"/>
</dbReference>
<evidence type="ECO:0000256" key="10">
    <source>
        <dbReference type="ARBA" id="ARBA00022989"/>
    </source>
</evidence>
<dbReference type="GO" id="GO:0000156">
    <property type="term" value="F:phosphorelay response regulator activity"/>
    <property type="evidence" value="ECO:0007669"/>
    <property type="project" value="TreeGrafter"/>
</dbReference>
<evidence type="ECO:0000256" key="14">
    <source>
        <dbReference type="SAM" id="Phobius"/>
    </source>
</evidence>
<dbReference type="SUPFAM" id="SSF47384">
    <property type="entry name" value="Homodimeric domain of signal transducing histidine kinase"/>
    <property type="match status" value="1"/>
</dbReference>
<dbReference type="GO" id="GO:0000155">
    <property type="term" value="F:phosphorelay sensor kinase activity"/>
    <property type="evidence" value="ECO:0007669"/>
    <property type="project" value="InterPro"/>
</dbReference>
<dbReference type="PROSITE" id="PS50109">
    <property type="entry name" value="HIS_KIN"/>
    <property type="match status" value="1"/>
</dbReference>
<keyword evidence="6 14" id="KW-0812">Transmembrane</keyword>
<dbReference type="Gene3D" id="1.10.287.130">
    <property type="match status" value="1"/>
</dbReference>
<evidence type="ECO:0000256" key="12">
    <source>
        <dbReference type="ARBA" id="ARBA00023136"/>
    </source>
</evidence>